<evidence type="ECO:0000256" key="5">
    <source>
        <dbReference type="ARBA" id="ARBA00023157"/>
    </source>
</evidence>
<dbReference type="PROSITE" id="PS00530">
    <property type="entry name" value="RNASE_T2_1"/>
    <property type="match status" value="1"/>
</dbReference>
<dbReference type="EMBL" id="OZ021739">
    <property type="protein sequence ID" value="CAK9322663.1"/>
    <property type="molecule type" value="Genomic_DNA"/>
</dbReference>
<proteinExistence type="inferred from homology"/>
<evidence type="ECO:0000256" key="4">
    <source>
        <dbReference type="ARBA" id="ARBA00022801"/>
    </source>
</evidence>
<dbReference type="Gene3D" id="3.90.730.10">
    <property type="entry name" value="Ribonuclease T2-like"/>
    <property type="match status" value="1"/>
</dbReference>
<evidence type="ECO:0000256" key="3">
    <source>
        <dbReference type="ARBA" id="ARBA00022759"/>
    </source>
</evidence>
<evidence type="ECO:0000313" key="11">
    <source>
        <dbReference type="Proteomes" id="UP001642487"/>
    </source>
</evidence>
<dbReference type="PANTHER" id="PTHR11240:SF75">
    <property type="entry name" value="RIBONUCLEASE 3"/>
    <property type="match status" value="1"/>
</dbReference>
<protein>
    <submittedName>
        <fullName evidence="10">Uncharacterized protein</fullName>
    </submittedName>
</protein>
<keyword evidence="8" id="KW-1133">Transmembrane helix</keyword>
<evidence type="ECO:0000256" key="2">
    <source>
        <dbReference type="ARBA" id="ARBA00022722"/>
    </source>
</evidence>
<feature type="transmembrane region" description="Helical" evidence="8">
    <location>
        <begin position="238"/>
        <end position="262"/>
    </location>
</feature>
<evidence type="ECO:0000256" key="7">
    <source>
        <dbReference type="RuleBase" id="RU004328"/>
    </source>
</evidence>
<dbReference type="PANTHER" id="PTHR11240">
    <property type="entry name" value="RIBONUCLEASE T2"/>
    <property type="match status" value="1"/>
</dbReference>
<keyword evidence="9" id="KW-0732">Signal</keyword>
<sequence length="279" mass="31368">MAKALLVMIFIFSLALLMFSARAQYEYFQMVQQWPPATCSAVRAGCRGQPPAMFTIHGLWPSNYSTARLVCTGVAFDPTQIAAIRPQLNTYWPDVIQGNNQNFWKYEWNRHGKCSDPPFNQLQYFQTTLNIRTNHNYDLLAILNAAGLGPTGTTVRQYQAIESAIQAATGNKPGLRCNTNARTGRSQLYEIILCFDRNGVTLTNCTRFAGITCPSQFVWLDRQPWSLAAVVDEFKDSLVYVASTPKLLFLSTVPLSIAFVLWKKFYKTPRGVRGGGKQE</sequence>
<evidence type="ECO:0000256" key="9">
    <source>
        <dbReference type="SAM" id="SignalP"/>
    </source>
</evidence>
<keyword evidence="2" id="KW-0540">Nuclease</keyword>
<feature type="signal peptide" evidence="9">
    <location>
        <begin position="1"/>
        <end position="23"/>
    </location>
</feature>
<keyword evidence="11" id="KW-1185">Reference proteome</keyword>
<name>A0ABP0YQ63_9ROSI</name>
<evidence type="ECO:0000256" key="1">
    <source>
        <dbReference type="ARBA" id="ARBA00007469"/>
    </source>
</evidence>
<keyword evidence="8" id="KW-0812">Transmembrane</keyword>
<evidence type="ECO:0000256" key="6">
    <source>
        <dbReference type="ARBA" id="ARBA00023239"/>
    </source>
</evidence>
<gene>
    <name evidence="10" type="ORF">CITCOLO1_LOCUS14819</name>
</gene>
<dbReference type="PROSITE" id="PS00531">
    <property type="entry name" value="RNASE_T2_2"/>
    <property type="match status" value="1"/>
</dbReference>
<keyword evidence="8" id="KW-0472">Membrane</keyword>
<feature type="chain" id="PRO_5046378029" evidence="9">
    <location>
        <begin position="24"/>
        <end position="279"/>
    </location>
</feature>
<dbReference type="InterPro" id="IPR033697">
    <property type="entry name" value="Ribonuclease_T2_eukaryotic"/>
</dbReference>
<dbReference type="SUPFAM" id="SSF55895">
    <property type="entry name" value="Ribonuclease Rh-like"/>
    <property type="match status" value="1"/>
</dbReference>
<dbReference type="Proteomes" id="UP001642487">
    <property type="component" value="Chromosome 5"/>
</dbReference>
<evidence type="ECO:0000256" key="8">
    <source>
        <dbReference type="SAM" id="Phobius"/>
    </source>
</evidence>
<keyword evidence="4" id="KW-0378">Hydrolase</keyword>
<dbReference type="InterPro" id="IPR036430">
    <property type="entry name" value="RNase_T2-like_sf"/>
</dbReference>
<dbReference type="InterPro" id="IPR001568">
    <property type="entry name" value="RNase_T2-like"/>
</dbReference>
<dbReference type="InterPro" id="IPR033130">
    <property type="entry name" value="RNase_T2_His_AS_2"/>
</dbReference>
<keyword evidence="6" id="KW-0456">Lyase</keyword>
<dbReference type="InterPro" id="IPR018188">
    <property type="entry name" value="RNase_T2_His_AS_1"/>
</dbReference>
<dbReference type="CDD" id="cd01061">
    <property type="entry name" value="RNase_T2_euk"/>
    <property type="match status" value="1"/>
</dbReference>
<reference evidence="10 11" key="1">
    <citation type="submission" date="2024-03" db="EMBL/GenBank/DDBJ databases">
        <authorList>
            <person name="Gkanogiannis A."/>
            <person name="Becerra Lopez-Lavalle L."/>
        </authorList>
    </citation>
    <scope>NUCLEOTIDE SEQUENCE [LARGE SCALE GENOMIC DNA]</scope>
</reference>
<keyword evidence="5" id="KW-1015">Disulfide bond</keyword>
<keyword evidence="3" id="KW-0255">Endonuclease</keyword>
<comment type="similarity">
    <text evidence="1 7">Belongs to the RNase T2 family.</text>
</comment>
<accession>A0ABP0YQ63</accession>
<dbReference type="Pfam" id="PF00445">
    <property type="entry name" value="Ribonuclease_T2"/>
    <property type="match status" value="1"/>
</dbReference>
<evidence type="ECO:0000313" key="10">
    <source>
        <dbReference type="EMBL" id="CAK9322663.1"/>
    </source>
</evidence>
<organism evidence="10 11">
    <name type="scientific">Citrullus colocynthis</name>
    <name type="common">colocynth</name>
    <dbReference type="NCBI Taxonomy" id="252529"/>
    <lineage>
        <taxon>Eukaryota</taxon>
        <taxon>Viridiplantae</taxon>
        <taxon>Streptophyta</taxon>
        <taxon>Embryophyta</taxon>
        <taxon>Tracheophyta</taxon>
        <taxon>Spermatophyta</taxon>
        <taxon>Magnoliopsida</taxon>
        <taxon>eudicotyledons</taxon>
        <taxon>Gunneridae</taxon>
        <taxon>Pentapetalae</taxon>
        <taxon>rosids</taxon>
        <taxon>fabids</taxon>
        <taxon>Cucurbitales</taxon>
        <taxon>Cucurbitaceae</taxon>
        <taxon>Benincaseae</taxon>
        <taxon>Citrullus</taxon>
    </lineage>
</organism>